<organism evidence="4 5">
    <name type="scientific">Paecilomyces lecythidis</name>
    <dbReference type="NCBI Taxonomy" id="3004212"/>
    <lineage>
        <taxon>Eukaryota</taxon>
        <taxon>Fungi</taxon>
        <taxon>Dikarya</taxon>
        <taxon>Ascomycota</taxon>
        <taxon>Pezizomycotina</taxon>
        <taxon>Eurotiomycetes</taxon>
        <taxon>Eurotiomycetidae</taxon>
        <taxon>Eurotiales</taxon>
        <taxon>Thermoascaceae</taxon>
        <taxon>Paecilomyces</taxon>
    </lineage>
</organism>
<accession>A0ABR3Y9G9</accession>
<dbReference type="Proteomes" id="UP001583193">
    <property type="component" value="Unassembled WGS sequence"/>
</dbReference>
<feature type="region of interest" description="Disordered" evidence="1">
    <location>
        <begin position="1"/>
        <end position="45"/>
    </location>
</feature>
<keyword evidence="2" id="KW-0812">Transmembrane</keyword>
<evidence type="ECO:0000256" key="1">
    <source>
        <dbReference type="SAM" id="MobiDB-lite"/>
    </source>
</evidence>
<name>A0ABR3Y9G9_9EURO</name>
<feature type="transmembrane region" description="Helical" evidence="2">
    <location>
        <begin position="55"/>
        <end position="77"/>
    </location>
</feature>
<feature type="compositionally biased region" description="Polar residues" evidence="1">
    <location>
        <begin position="16"/>
        <end position="32"/>
    </location>
</feature>
<sequence length="410" mass="44157">MEAWSGSSLGFPDVPRSQSSFQRGPSDMLSQHRTSRSQVHRPKLPTRHTSFSTKLCLLLVSVVLIIYTPVSAAVISVRSSDATISSGVADSARRWEIIVDRQASSPLYPIVEEIQATTDINGLENRKDDIEPPENLKELLTHVKRADSSQILSRSAYSASLEADSFPTPFDSASFGSNFTSNSCPKFFQKFLSNSTVTSCHAISLLLQNSQSWFHSLSSAAAISNNLDTACSAPMASCTDILADFASQLISDDACGKDYKQGNPFVENAYTGMIAYQPIYRASCLKDPSTNNYCLSEAVTNSSSIMDYSIYFLPLGMNLPVSGRATCDACLQATMQVFSEASESEGQPLTKTYIPAAQQLNLGCGPNYINTTIPIGSKQAIGAGSLTSPNMALVSSGFAFVLGTWLLGML</sequence>
<proteinExistence type="predicted"/>
<gene>
    <name evidence="4" type="ORF">Plec18167_002306</name>
</gene>
<dbReference type="Pfam" id="PF24855">
    <property type="entry name" value="DUF7729"/>
    <property type="match status" value="1"/>
</dbReference>
<evidence type="ECO:0000256" key="2">
    <source>
        <dbReference type="SAM" id="Phobius"/>
    </source>
</evidence>
<keyword evidence="5" id="KW-1185">Reference proteome</keyword>
<dbReference type="PANTHER" id="PTHR39460:SF1">
    <property type="entry name" value="C6 TRANSCRIPTION FACTOR"/>
    <property type="match status" value="1"/>
</dbReference>
<feature type="domain" description="DUF7729" evidence="3">
    <location>
        <begin position="165"/>
        <end position="372"/>
    </location>
</feature>
<evidence type="ECO:0000313" key="5">
    <source>
        <dbReference type="Proteomes" id="UP001583193"/>
    </source>
</evidence>
<reference evidence="4 5" key="1">
    <citation type="journal article" date="2024" name="IMA Fungus">
        <title>IMA Genome - F19 : A genome assembly and annotation guide to empower mycologists, including annotated draft genome sequences of Ceratocystis pirilliformis, Diaporthe australafricana, Fusarium ophioides, Paecilomyces lecythidis, and Sporothrix stenoceras.</title>
        <authorList>
            <person name="Aylward J."/>
            <person name="Wilson A.M."/>
            <person name="Visagie C.M."/>
            <person name="Spraker J."/>
            <person name="Barnes I."/>
            <person name="Buitendag C."/>
            <person name="Ceriani C."/>
            <person name="Del Mar Angel L."/>
            <person name="du Plessis D."/>
            <person name="Fuchs T."/>
            <person name="Gasser K."/>
            <person name="Kramer D."/>
            <person name="Li W."/>
            <person name="Munsamy K."/>
            <person name="Piso A."/>
            <person name="Price J.L."/>
            <person name="Sonnekus B."/>
            <person name="Thomas C."/>
            <person name="van der Nest A."/>
            <person name="van Dijk A."/>
            <person name="van Heerden A."/>
            <person name="van Vuuren N."/>
            <person name="Yilmaz N."/>
            <person name="Duong T.A."/>
            <person name="van der Merwe N.A."/>
            <person name="Wingfield M.J."/>
            <person name="Wingfield B.D."/>
        </authorList>
    </citation>
    <scope>NUCLEOTIDE SEQUENCE [LARGE SCALE GENOMIC DNA]</scope>
    <source>
        <strain evidence="4 5">CMW 18167</strain>
    </source>
</reference>
<dbReference type="InterPro" id="IPR056146">
    <property type="entry name" value="DUF7729"/>
</dbReference>
<dbReference type="PANTHER" id="PTHR39460">
    <property type="entry name" value="EXPRESSED PROTEIN"/>
    <property type="match status" value="1"/>
</dbReference>
<dbReference type="EMBL" id="JAVDPF010000004">
    <property type="protein sequence ID" value="KAL1884714.1"/>
    <property type="molecule type" value="Genomic_DNA"/>
</dbReference>
<evidence type="ECO:0000313" key="4">
    <source>
        <dbReference type="EMBL" id="KAL1884714.1"/>
    </source>
</evidence>
<evidence type="ECO:0000259" key="3">
    <source>
        <dbReference type="Pfam" id="PF24855"/>
    </source>
</evidence>
<comment type="caution">
    <text evidence="4">The sequence shown here is derived from an EMBL/GenBank/DDBJ whole genome shotgun (WGS) entry which is preliminary data.</text>
</comment>
<keyword evidence="2" id="KW-1133">Transmembrane helix</keyword>
<keyword evidence="2" id="KW-0472">Membrane</keyword>
<feature type="compositionally biased region" description="Basic residues" evidence="1">
    <location>
        <begin position="33"/>
        <end position="45"/>
    </location>
</feature>
<protein>
    <recommendedName>
        <fullName evidence="3">DUF7729 domain-containing protein</fullName>
    </recommendedName>
</protein>